<name>A0A9P9H1D0_FUSSL</name>
<organism evidence="5 6">
    <name type="scientific">Fusarium solani</name>
    <name type="common">Filamentous fungus</name>
    <dbReference type="NCBI Taxonomy" id="169388"/>
    <lineage>
        <taxon>Eukaryota</taxon>
        <taxon>Fungi</taxon>
        <taxon>Dikarya</taxon>
        <taxon>Ascomycota</taxon>
        <taxon>Pezizomycotina</taxon>
        <taxon>Sordariomycetes</taxon>
        <taxon>Hypocreomycetidae</taxon>
        <taxon>Hypocreales</taxon>
        <taxon>Nectriaceae</taxon>
        <taxon>Fusarium</taxon>
        <taxon>Fusarium solani species complex</taxon>
    </lineage>
</organism>
<feature type="compositionally biased region" description="Polar residues" evidence="1">
    <location>
        <begin position="637"/>
        <end position="647"/>
    </location>
</feature>
<feature type="region of interest" description="Disordered" evidence="1">
    <location>
        <begin position="746"/>
        <end position="848"/>
    </location>
</feature>
<protein>
    <submittedName>
        <fullName evidence="5">Mus7/MMS22 family-domain-containing protein</fullName>
    </submittedName>
</protein>
<dbReference type="Proteomes" id="UP000736672">
    <property type="component" value="Unassembled WGS sequence"/>
</dbReference>
<feature type="domain" description="Orc1-like AAA ATPase" evidence="2">
    <location>
        <begin position="2222"/>
        <end position="2373"/>
    </location>
</feature>
<dbReference type="InterPro" id="IPR048866">
    <property type="entry name" value="ORC5_lid"/>
</dbReference>
<feature type="region of interest" description="Disordered" evidence="1">
    <location>
        <begin position="1"/>
        <end position="111"/>
    </location>
</feature>
<evidence type="ECO:0000256" key="1">
    <source>
        <dbReference type="SAM" id="MobiDB-lite"/>
    </source>
</evidence>
<dbReference type="Pfam" id="PF14630">
    <property type="entry name" value="ORC5_C"/>
    <property type="match status" value="1"/>
</dbReference>
<feature type="compositionally biased region" description="Acidic residues" evidence="1">
    <location>
        <begin position="9"/>
        <end position="20"/>
    </location>
</feature>
<evidence type="ECO:0000313" key="6">
    <source>
        <dbReference type="Proteomes" id="UP000736672"/>
    </source>
</evidence>
<accession>A0A9P9H1D0</accession>
<dbReference type="Gene3D" id="3.40.50.300">
    <property type="entry name" value="P-loop containing nucleotide triphosphate hydrolases"/>
    <property type="match status" value="1"/>
</dbReference>
<feature type="compositionally biased region" description="Polar residues" evidence="1">
    <location>
        <begin position="308"/>
        <end position="323"/>
    </location>
</feature>
<proteinExistence type="predicted"/>
<feature type="compositionally biased region" description="Basic residues" evidence="1">
    <location>
        <begin position="753"/>
        <end position="762"/>
    </location>
</feature>
<evidence type="ECO:0000313" key="5">
    <source>
        <dbReference type="EMBL" id="KAH7248092.1"/>
    </source>
</evidence>
<feature type="compositionally biased region" description="Polar residues" evidence="1">
    <location>
        <begin position="795"/>
        <end position="827"/>
    </location>
</feature>
<feature type="domain" description="Origin recognition complex subunit 5 C-terminal" evidence="3">
    <location>
        <begin position="2526"/>
        <end position="2673"/>
    </location>
</feature>
<dbReference type="Pfam" id="PF13191">
    <property type="entry name" value="AAA_16"/>
    <property type="match status" value="1"/>
</dbReference>
<dbReference type="OrthoDB" id="2386201at2759"/>
<dbReference type="GO" id="GO:0000724">
    <property type="term" value="P:double-strand break repair via homologous recombination"/>
    <property type="evidence" value="ECO:0007669"/>
    <property type="project" value="TreeGrafter"/>
</dbReference>
<feature type="region of interest" description="Disordered" evidence="1">
    <location>
        <begin position="521"/>
        <end position="554"/>
    </location>
</feature>
<evidence type="ECO:0000259" key="2">
    <source>
        <dbReference type="Pfam" id="PF13191"/>
    </source>
</evidence>
<feature type="region of interest" description="Disordered" evidence="1">
    <location>
        <begin position="600"/>
        <end position="683"/>
    </location>
</feature>
<dbReference type="PANTHER" id="PTHR28122">
    <property type="entry name" value="E3 UBIQUITIN-PROTEIN LIGASE SUBSTRATE RECEPTOR MMS22"/>
    <property type="match status" value="1"/>
</dbReference>
<evidence type="ECO:0000259" key="4">
    <source>
        <dbReference type="Pfam" id="PF21639"/>
    </source>
</evidence>
<dbReference type="InterPro" id="IPR027417">
    <property type="entry name" value="P-loop_NTPase"/>
</dbReference>
<keyword evidence="6" id="KW-1185">Reference proteome</keyword>
<dbReference type="Pfam" id="PF21639">
    <property type="entry name" value="ORC5_lid"/>
    <property type="match status" value="1"/>
</dbReference>
<dbReference type="InterPro" id="IPR019021">
    <property type="entry name" value="Mms22"/>
</dbReference>
<feature type="compositionally biased region" description="Polar residues" evidence="1">
    <location>
        <begin position="768"/>
        <end position="779"/>
    </location>
</feature>
<dbReference type="InterPro" id="IPR041664">
    <property type="entry name" value="AAA_16"/>
</dbReference>
<feature type="compositionally biased region" description="Polar residues" evidence="1">
    <location>
        <begin position="162"/>
        <end position="171"/>
    </location>
</feature>
<feature type="domain" description="ORC5 lid" evidence="4">
    <location>
        <begin position="2429"/>
        <end position="2488"/>
    </location>
</feature>
<feature type="region of interest" description="Disordered" evidence="1">
    <location>
        <begin position="878"/>
        <end position="919"/>
    </location>
</feature>
<dbReference type="GO" id="GO:0031297">
    <property type="term" value="P:replication fork processing"/>
    <property type="evidence" value="ECO:0007669"/>
    <property type="project" value="InterPro"/>
</dbReference>
<comment type="caution">
    <text evidence="5">The sequence shown here is derived from an EMBL/GenBank/DDBJ whole genome shotgun (WGS) entry which is preliminary data.</text>
</comment>
<feature type="compositionally biased region" description="Low complexity" evidence="1">
    <location>
        <begin position="96"/>
        <end position="111"/>
    </location>
</feature>
<evidence type="ECO:0000259" key="3">
    <source>
        <dbReference type="Pfam" id="PF14630"/>
    </source>
</evidence>
<reference evidence="5" key="1">
    <citation type="journal article" date="2021" name="Nat. Commun.">
        <title>Genetic determinants of endophytism in the Arabidopsis root mycobiome.</title>
        <authorList>
            <person name="Mesny F."/>
            <person name="Miyauchi S."/>
            <person name="Thiergart T."/>
            <person name="Pickel B."/>
            <person name="Atanasova L."/>
            <person name="Karlsson M."/>
            <person name="Huettel B."/>
            <person name="Barry K.W."/>
            <person name="Haridas S."/>
            <person name="Chen C."/>
            <person name="Bauer D."/>
            <person name="Andreopoulos W."/>
            <person name="Pangilinan J."/>
            <person name="LaButti K."/>
            <person name="Riley R."/>
            <person name="Lipzen A."/>
            <person name="Clum A."/>
            <person name="Drula E."/>
            <person name="Henrissat B."/>
            <person name="Kohler A."/>
            <person name="Grigoriev I.V."/>
            <person name="Martin F.M."/>
            <person name="Hacquard S."/>
        </authorList>
    </citation>
    <scope>NUCLEOTIDE SEQUENCE</scope>
    <source>
        <strain evidence="5">FSSC 5 MPI-SDFR-AT-0091</strain>
    </source>
</reference>
<feature type="region of interest" description="Disordered" evidence="1">
    <location>
        <begin position="238"/>
        <end position="475"/>
    </location>
</feature>
<dbReference type="SUPFAM" id="SSF52540">
    <property type="entry name" value="P-loop containing nucleoside triphosphate hydrolases"/>
    <property type="match status" value="1"/>
</dbReference>
<dbReference type="EMBL" id="JAGTJS010000015">
    <property type="protein sequence ID" value="KAH7248092.1"/>
    <property type="molecule type" value="Genomic_DNA"/>
</dbReference>
<feature type="compositionally biased region" description="Basic residues" evidence="1">
    <location>
        <begin position="609"/>
        <end position="624"/>
    </location>
</feature>
<dbReference type="Pfam" id="PF09462">
    <property type="entry name" value="Mus7"/>
    <property type="match status" value="1"/>
</dbReference>
<dbReference type="GO" id="GO:0035361">
    <property type="term" value="C:Cul8-RING ubiquitin ligase complex"/>
    <property type="evidence" value="ECO:0007669"/>
    <property type="project" value="TreeGrafter"/>
</dbReference>
<feature type="compositionally biased region" description="Basic residues" evidence="1">
    <location>
        <begin position="662"/>
        <end position="676"/>
    </location>
</feature>
<feature type="compositionally biased region" description="Acidic residues" evidence="1">
    <location>
        <begin position="40"/>
        <end position="49"/>
    </location>
</feature>
<sequence>MTNWKELGEVPDSEEEDGFESQELPSLPEPTPANTTSERENEDEKEEPIEGNTQKEQEQDIWDVPDSSQGQNHLAPATKTPSRIPYTTPRPDDAVDLISDPVSPLSSPLSSIHSDVDLLDIGPLSLEHPAIDADSHPANDVQISRSYVERSSPPPRLVVSQEPAQPLSSLPQVDDNPPPMQSQELGLDDERETARQTAVRYERSLRPRKPIQERPYAIEMSYYSNILKKHGVRPLRLAIEGEKRRRQQAEEASQDKDFEDDSQESQLPDVSDESQLKGLEDFLDELGSLNIPSPSPPKTSPLNDRAGPSSQASSAGDTENTSLAGDDLPSLKDLLRRPPISTTKQRAKRKSSPLRSSTRKRKRYDVVDSDPLEPASALRLVPGTTDSPAAQRSSRRSGEEPQHDVQPPTSLPADRPSQQPSTRLFRRPALLIPSDSEDELAQPDTSVQPDDEDSVSETESKSGSESGSELVNTVGRRIRGVLPASWLRLDQQAGRVRIQKPTQNRPVHHSPEREIRRGVAQRRIASPHSSTAPQIFFEDSDDEAPAPPPETTDDVFHNQTRLILEEEPMVFVPEELFDDGALVVEDDHIDPMFTGRKRQLKLSESFRGSQKRPKTTPTQRKRVPPRGPHQPRITSMFPGSQDSSLSATELVKKKYRQPTSRKTSKHGKKLTGKHGGRPPAPRLSILDVVEPDAPRFLKIAARSATRRQDMGRSSPGRKVIQLATREDHVDAVSVLNNWRAGSIAQRPSVTAARKAKKTKPRASKQPLRETSGNGSSTSRRLPMLSAGPARRLVKQVSQAGSVRYQSDNTAPQPRTKQQPRTNTSLARSGSGVARPAQLEMDETDQSSSFAFRTTKRRLDQLYRKQRGDLSASSILTFDNAPDTYYPASPPPEDNPLPLRVVEEPPPDQSKSRFRKRTKPQRIDVEAPQFSRANDPIPAETIPIPEPIQSVEVDGEKFRGLGPYGTQYTHHFETFPLDSRVYFHESTLIGSGVFESVLTHHEHLGELRSRISFTFGDQVLRWGPWDAQVSSELGVLLDSIADQLERITIEGDPPDSTFVLGAARFILKFMMESLSLTEQSSAKSFGCRTLEVFGGFNSRIKALLGRHDGTTQPRYSLIASVYDQLILYVLLALKLCQNDASLVGEQFQMEDLLKDLSKTAISSLIINGTDQLRQAYNDLGNSRVRDRGLRDDMPVVHSWVTVMKALEQARIPRSSFWDVIYSVMATPEAVTSIDASDHERLWKNMFALLPLTEFNDKGLLIAGSRHDTAVDGWALPQKLLKKVFQVYKDNPRQSPSFNNYCRALVGRCHYLVQQWGWRKCVAVIGVIFDFFGSQNLAHLRNEEVYQSPKFLEELGGRPSLAVEKADKCFHIFLKLVALSIKKLSEIRSLNDIRNLIARTMPNHNRQLLKEQTIHERDLAALRNHHDLLCTLFWASPPDLRPGAHLIERLVAPATSHKEACLINLRAWNQLARFIISSGEATTSFKPFIQWRNTFFQAMMAQFDSVQSDMQQQFLALSKDSSKAVSRDMLDAMVAMNRAAVMDVLHLSVTASLDVMRHAPNLEAGTFALNTLQLQQVFKHFGTCPPQLNWSILQASLATLEIFLSRVDEFKDDEESQQSESQILNSAQADDAILVLDHDLSSSYFSMARCILSAREEGQLSYNAAIEKSQCTEQVITLSARLAVRFINGGLLRLSDMFKYGKYGLFEDAPTSISLEQRRSLVLFMTTLLKHGFDDFSEAGFTLSDVWALSIVKPRRYLAYENQFAEELRRQQKDFVPEAVTGLAINPDYNTNRDLFEFMISWMRRSLRDAGPALRKIILSEHSKTLKSVMQRIKGDLRTVGQDASEHHDYVVFIRDIISLIRAHGSEICTVDDFFYQISKEYSPSVQDPQLQVAGMMSYGLRLGEGDTRVVHQLFFFLFNNFKMSLINDKLRDEVVLLRKGMENPGIMSFILGKMVPAMIHAAVAESSAYPMIDVYVEALRVLLTQNALPHVLAEADTPHLLITLQAFVGCLNQLGQNGGPLEAQRVHLIAQLLSMSNYIWPSVRGLALSQATCESWEDITLLLKEARSGFARAESYILETMELEDYSLDAGLLLSGFRRPATRAPQVDEHVKSFADNIVNDVRRNWVTTGTKITIQAPGKGRGFPSTQSGQGTAAPVWQDWVLVKDLYERVRTWNHWWDEVFGEESTSTRPYTFIPLQNRETTMSSLFRLPDEVILTPLFQSFPCREHQIRSLATLLHPDAAPCRNLVVHGATATGKSAIVTRLVSQLVTSVNADPESGGLQAAVVNSVQCITGRHLFERIVGEVARALEWEDVPRRCETLAQLTVEMVKMVGYPERDPRWRFVLVLDAIDGQRDAPPTLLPALARLSEIIPRLTCVFIVTSPPAGFLRSPTSAHLNFPPYAKAEFVPILSLTPPSPILGHSQQETSDLWTRFCAAVHDSLTKSASRTLPSFRHSCHALWPRFIAPILAGTHTPKEFSKLLIAGRIHFQDESLLNPSIVSVRPKDKPADAIATTRPSASATEITNLLPTTARLLLLAAYLASHNATRHDLTLFSTYNHGRKRRRGGIVARGPSRTKHRKIARKLLGAHAFVLERMMAIFTAVRTEWADGTVVGAAGLDCDVGMAISTLASLRLLTRVGGAGDVMDRGGKWRINVAWEVIRGIGRSIGVEVEEWLID</sequence>
<dbReference type="InterPro" id="IPR047088">
    <property type="entry name" value="ORC5_C"/>
</dbReference>
<dbReference type="GO" id="GO:0005634">
    <property type="term" value="C:nucleus"/>
    <property type="evidence" value="ECO:0007669"/>
    <property type="project" value="InterPro"/>
</dbReference>
<feature type="compositionally biased region" description="Basic residues" evidence="1">
    <location>
        <begin position="345"/>
        <end position="363"/>
    </location>
</feature>
<feature type="compositionally biased region" description="Basic and acidic residues" evidence="1">
    <location>
        <begin position="239"/>
        <end position="256"/>
    </location>
</feature>
<feature type="region of interest" description="Disordered" evidence="1">
    <location>
        <begin position="128"/>
        <end position="214"/>
    </location>
</feature>
<gene>
    <name evidence="5" type="ORF">B0J15DRAFT_427561</name>
</gene>
<dbReference type="PANTHER" id="PTHR28122:SF1">
    <property type="entry name" value="E3 UBIQUITIN-PROTEIN LIGASE SUBSTRATE RECEPTOR MMS22"/>
    <property type="match status" value="1"/>
</dbReference>